<reference evidence="2 3" key="1">
    <citation type="submission" date="2019-03" db="EMBL/GenBank/DDBJ databases">
        <title>Diversity of the mouse oral microbiome.</title>
        <authorList>
            <person name="Joseph S."/>
            <person name="Aduse-Opoku J."/>
            <person name="Curtis M."/>
            <person name="Wade W."/>
            <person name="Hashim A."/>
        </authorList>
    </citation>
    <scope>NUCLEOTIDE SEQUENCE [LARGE SCALE GENOMIC DNA]</scope>
    <source>
        <strain evidence="2 3">P11</strain>
    </source>
</reference>
<name>A0A4Y9IH26_9BACT</name>
<evidence type="ECO:0000313" key="3">
    <source>
        <dbReference type="Proteomes" id="UP000298285"/>
    </source>
</evidence>
<keyword evidence="1" id="KW-1133">Transmembrane helix</keyword>
<dbReference type="AlphaFoldDB" id="A0A4Y9IH26"/>
<protein>
    <submittedName>
        <fullName evidence="2">DUF2232 domain-containing protein</fullName>
    </submittedName>
</protein>
<feature type="transmembrane region" description="Helical" evidence="1">
    <location>
        <begin position="12"/>
        <end position="30"/>
    </location>
</feature>
<gene>
    <name evidence="2" type="ORF">E4T88_17890</name>
</gene>
<evidence type="ECO:0000313" key="2">
    <source>
        <dbReference type="EMBL" id="TFU84906.1"/>
    </source>
</evidence>
<dbReference type="Proteomes" id="UP000298285">
    <property type="component" value="Unassembled WGS sequence"/>
</dbReference>
<feature type="transmembrane region" description="Helical" evidence="1">
    <location>
        <begin position="36"/>
        <end position="64"/>
    </location>
</feature>
<organism evidence="2 3">
    <name type="scientific">Dysgonomonas mossii</name>
    <dbReference type="NCBI Taxonomy" id="163665"/>
    <lineage>
        <taxon>Bacteria</taxon>
        <taxon>Pseudomonadati</taxon>
        <taxon>Bacteroidota</taxon>
        <taxon>Bacteroidia</taxon>
        <taxon>Bacteroidales</taxon>
        <taxon>Dysgonomonadaceae</taxon>
        <taxon>Dysgonomonas</taxon>
    </lineage>
</organism>
<sequence length="72" mass="8514">VVMYGIVTNLQFVLEWVIFIQALSLFHLFIKVKKLPIIVAVIIFVLAFIFKPIAYLFGLMDIWFNLKQRIKK</sequence>
<dbReference type="RefSeq" id="WP_221411852.1">
    <property type="nucleotide sequence ID" value="NZ_JADGKW010000160.1"/>
</dbReference>
<evidence type="ECO:0000256" key="1">
    <source>
        <dbReference type="SAM" id="Phobius"/>
    </source>
</evidence>
<feature type="non-terminal residue" evidence="2">
    <location>
        <position position="1"/>
    </location>
</feature>
<accession>A0A4Y9IH26</accession>
<dbReference type="EMBL" id="SPPK01000160">
    <property type="protein sequence ID" value="TFU84906.1"/>
    <property type="molecule type" value="Genomic_DNA"/>
</dbReference>
<proteinExistence type="predicted"/>
<comment type="caution">
    <text evidence="2">The sequence shown here is derived from an EMBL/GenBank/DDBJ whole genome shotgun (WGS) entry which is preliminary data.</text>
</comment>
<keyword evidence="1" id="KW-0812">Transmembrane</keyword>
<keyword evidence="1" id="KW-0472">Membrane</keyword>